<gene>
    <name evidence="2" type="ORF">F5983_36620</name>
</gene>
<accession>A0A5N5ENL7</accession>
<dbReference type="EMBL" id="VYUA01000079">
    <property type="protein sequence ID" value="KAB2587684.1"/>
    <property type="molecule type" value="Genomic_DNA"/>
</dbReference>
<evidence type="ECO:0000256" key="1">
    <source>
        <dbReference type="SAM" id="SignalP"/>
    </source>
</evidence>
<dbReference type="Proteomes" id="UP000326907">
    <property type="component" value="Unassembled WGS sequence"/>
</dbReference>
<protein>
    <submittedName>
        <fullName evidence="2">Uncharacterized protein</fullName>
    </submittedName>
</protein>
<dbReference type="AlphaFoldDB" id="A0A5N5ENL7"/>
<evidence type="ECO:0000313" key="2">
    <source>
        <dbReference type="EMBL" id="KAB2587684.1"/>
    </source>
</evidence>
<reference evidence="2 3" key="1">
    <citation type="submission" date="2019-09" db="EMBL/GenBank/DDBJ databases">
        <authorList>
            <person name="Liu P."/>
        </authorList>
    </citation>
    <scope>NUCLEOTIDE SEQUENCE [LARGE SCALE GENOMIC DNA]</scope>
    <source>
        <strain evidence="2 3">TRM68085</strain>
    </source>
</reference>
<keyword evidence="1" id="KW-0732">Signal</keyword>
<sequence length="136" mass="14199">MFRSSTRRACVTALAAALISVPVLASTASALEMDAPYARAAAKVAANGTLVAGKNIESVRRAQAGQYCVKIADQAKIDNLNEAAVLVTNNASVTNVWTIDKPTQTCGMADGTISVYSYDVRGNGAWKDTAFTVAVL</sequence>
<proteinExistence type="predicted"/>
<feature type="signal peptide" evidence="1">
    <location>
        <begin position="1"/>
        <end position="25"/>
    </location>
</feature>
<keyword evidence="3" id="KW-1185">Reference proteome</keyword>
<comment type="caution">
    <text evidence="2">The sequence shown here is derived from an EMBL/GenBank/DDBJ whole genome shotgun (WGS) entry which is preliminary data.</text>
</comment>
<organism evidence="2 3">
    <name type="scientific">Streptomyces arboris</name>
    <dbReference type="NCBI Taxonomy" id="2600619"/>
    <lineage>
        <taxon>Bacteria</taxon>
        <taxon>Bacillati</taxon>
        <taxon>Actinomycetota</taxon>
        <taxon>Actinomycetes</taxon>
        <taxon>Kitasatosporales</taxon>
        <taxon>Streptomycetaceae</taxon>
        <taxon>Streptomyces</taxon>
    </lineage>
</organism>
<feature type="chain" id="PRO_5038753618" evidence="1">
    <location>
        <begin position="26"/>
        <end position="136"/>
    </location>
</feature>
<dbReference type="RefSeq" id="WP_151514066.1">
    <property type="nucleotide sequence ID" value="NZ_VYUA01000079.1"/>
</dbReference>
<name>A0A5N5ENL7_9ACTN</name>
<evidence type="ECO:0000313" key="3">
    <source>
        <dbReference type="Proteomes" id="UP000326907"/>
    </source>
</evidence>